<gene>
    <name evidence="1" type="ORF">ERICIII_02887</name>
</gene>
<proteinExistence type="predicted"/>
<evidence type="ECO:0000313" key="2">
    <source>
        <dbReference type="Proteomes" id="UP000239833"/>
    </source>
</evidence>
<evidence type="ECO:0000313" key="1">
    <source>
        <dbReference type="EMBL" id="AVF27020.1"/>
    </source>
</evidence>
<sequence>MKLNEAGRTGLFRMVHFYKKKVIIQEKDPSIFQNTRMLYRSLT</sequence>
<organism evidence="1 2">
    <name type="scientific">Paenibacillus larvae subsp. larvae</name>
    <dbReference type="NCBI Taxonomy" id="147375"/>
    <lineage>
        <taxon>Bacteria</taxon>
        <taxon>Bacillati</taxon>
        <taxon>Bacillota</taxon>
        <taxon>Bacilli</taxon>
        <taxon>Bacillales</taxon>
        <taxon>Paenibacillaceae</taxon>
        <taxon>Paenibacillus</taxon>
    </lineage>
</organism>
<name>A0A2L1UFQ5_9BACL</name>
<dbReference type="EMBL" id="CP019655">
    <property type="protein sequence ID" value="AVF27020.1"/>
    <property type="molecule type" value="Genomic_DNA"/>
</dbReference>
<dbReference type="AlphaFoldDB" id="A0A2L1UFQ5"/>
<dbReference type="Proteomes" id="UP000239833">
    <property type="component" value="Chromosome"/>
</dbReference>
<accession>A0A2L1UFQ5</accession>
<protein>
    <submittedName>
        <fullName evidence="1">Uncharacterized protein</fullName>
    </submittedName>
</protein>
<reference evidence="2" key="1">
    <citation type="submission" date="2017-02" db="EMBL/GenBank/DDBJ databases">
        <title>Delineation of Paenibacillus larvae strains originating from foulbrood outbreaks.</title>
        <authorList>
            <person name="Beims H."/>
            <person name="Bunk B."/>
            <person name="Sproeer C."/>
            <person name="Mohr K.I."/>
            <person name="Pradella S."/>
            <person name="Guenther G."/>
            <person name="Rohde M."/>
            <person name="von der Ohe W."/>
            <person name="Steinert M."/>
        </authorList>
    </citation>
    <scope>NUCLEOTIDE SEQUENCE [LARGE SCALE GENOMIC DNA]</scope>
    <source>
        <strain evidence="2">Eric_III</strain>
    </source>
</reference>